<dbReference type="Gene3D" id="2.60.40.2160">
    <property type="entry name" value="Interleukin-17 receptor A/B, fibronectin-III-like domain 1"/>
    <property type="match status" value="1"/>
</dbReference>
<comment type="subcellular location">
    <subcellularLocation>
        <location evidence="1">Cell membrane</location>
        <topology evidence="1">Single-pass type I membrane protein</topology>
    </subcellularLocation>
</comment>
<feature type="transmembrane region" description="Helical" evidence="4">
    <location>
        <begin position="282"/>
        <end position="302"/>
    </location>
</feature>
<evidence type="ECO:0000313" key="6">
    <source>
        <dbReference type="Proteomes" id="UP001634394"/>
    </source>
</evidence>
<evidence type="ECO:0000256" key="3">
    <source>
        <dbReference type="ARBA" id="ARBA00022729"/>
    </source>
</evidence>
<protein>
    <recommendedName>
        <fullName evidence="7">SEFIR domain-containing protein</fullName>
    </recommendedName>
</protein>
<proteinExistence type="predicted"/>
<evidence type="ECO:0000256" key="4">
    <source>
        <dbReference type="SAM" id="Phobius"/>
    </source>
</evidence>
<sequence>MTGKAASYYPVLSQLYPSALDSQDTPSEATSLKVFPKTDENHTGISVRWLPPDDGSIRFLRGFEVRLLGKSSCNMNRCLCHVIGFVNDNSSEIDWKTLASLSFETYFEGALGDFTVTVQSLPGLLSTASNLSWRATADLSCEAYHPIITMNTKLKRVNDTHHLFLFEPVITVPEINKFCLELFNSSDILLTKKPICTIKNFTWFQHLENGRYTVAVTPSDPHPDNRSNCICYTGQARNRLCTPCRSISVSVTISKEDSVNTADTLFPNSTNSGADDSSFKHIGIPVIGSFLAVTLLLVIWTVSWRGYLEKRLLIPVRSRETVDTHKGQVYKGTLYLLYALDHPKHALAMEALASYLHEDYGMDLLTIPISSTALEKMEHIWTKRGQDTFIKEAVENSNYIVIVHSKLAHHLYTCYNYGEYGVKGQISSANDYFINSLNYLFKANGSVSKRCKHIYHCVMDYTSSDYIIKDILSSSPMRLMQDIGLLDKYLTVSDKTKVVSFAFCCSRTKSSAEMTLSTAVQDASDFEKANPTWFGQNYILHERNTQPDSGFVTSSSDGGSGIGFLHGSEQSIETFASSLDVGFCTTHKGNKGRSLSYNKTRQTTFDRYSFIPPDEDLKETTESLLNTEIEMLNSKYFDMLSKLQQSDSADCITLDNQAC</sequence>
<reference evidence="5 6" key="1">
    <citation type="submission" date="2024-11" db="EMBL/GenBank/DDBJ databases">
        <title>Chromosome-level genome assembly of the freshwater bivalve Anodonta woodiana.</title>
        <authorList>
            <person name="Chen X."/>
        </authorList>
    </citation>
    <scope>NUCLEOTIDE SEQUENCE [LARGE SCALE GENOMIC DNA]</scope>
    <source>
        <strain evidence="5">MN2024</strain>
        <tissue evidence="5">Gills</tissue>
    </source>
</reference>
<dbReference type="Gene3D" id="3.40.50.11530">
    <property type="match status" value="1"/>
</dbReference>
<keyword evidence="4" id="KW-0472">Membrane</keyword>
<keyword evidence="2" id="KW-1003">Cell membrane</keyword>
<evidence type="ECO:0000313" key="5">
    <source>
        <dbReference type="EMBL" id="KAL3852251.1"/>
    </source>
</evidence>
<dbReference type="InterPro" id="IPR038683">
    <property type="entry name" value="IL17RA/B_FnIII-like_1_sf"/>
</dbReference>
<accession>A0ABD3UTC1</accession>
<dbReference type="InterPro" id="IPR039465">
    <property type="entry name" value="IL-17_rcpt-like"/>
</dbReference>
<dbReference type="EMBL" id="JBJQND010000015">
    <property type="protein sequence ID" value="KAL3852251.1"/>
    <property type="molecule type" value="Genomic_DNA"/>
</dbReference>
<dbReference type="PANTHER" id="PTHR15583:SF7">
    <property type="entry name" value="INTERLEUKIN CYTOKINE RECEPTOR-RELATED PROTEIN 2"/>
    <property type="match status" value="1"/>
</dbReference>
<dbReference type="GO" id="GO:0005886">
    <property type="term" value="C:plasma membrane"/>
    <property type="evidence" value="ECO:0007669"/>
    <property type="project" value="UniProtKB-SubCell"/>
</dbReference>
<dbReference type="Proteomes" id="UP001634394">
    <property type="component" value="Unassembled WGS sequence"/>
</dbReference>
<evidence type="ECO:0000256" key="1">
    <source>
        <dbReference type="ARBA" id="ARBA00004251"/>
    </source>
</evidence>
<keyword evidence="3" id="KW-0732">Signal</keyword>
<keyword evidence="4" id="KW-1133">Transmembrane helix</keyword>
<evidence type="ECO:0000256" key="2">
    <source>
        <dbReference type="ARBA" id="ARBA00022475"/>
    </source>
</evidence>
<dbReference type="PANTHER" id="PTHR15583">
    <property type="entry name" value="INTERLEUKIN-17 RECEPTOR"/>
    <property type="match status" value="1"/>
</dbReference>
<keyword evidence="4" id="KW-0812">Transmembrane</keyword>
<gene>
    <name evidence="5" type="ORF">ACJMK2_015919</name>
</gene>
<organism evidence="5 6">
    <name type="scientific">Sinanodonta woodiana</name>
    <name type="common">Chinese pond mussel</name>
    <name type="synonym">Anodonta woodiana</name>
    <dbReference type="NCBI Taxonomy" id="1069815"/>
    <lineage>
        <taxon>Eukaryota</taxon>
        <taxon>Metazoa</taxon>
        <taxon>Spiralia</taxon>
        <taxon>Lophotrochozoa</taxon>
        <taxon>Mollusca</taxon>
        <taxon>Bivalvia</taxon>
        <taxon>Autobranchia</taxon>
        <taxon>Heteroconchia</taxon>
        <taxon>Palaeoheterodonta</taxon>
        <taxon>Unionida</taxon>
        <taxon>Unionoidea</taxon>
        <taxon>Unionidae</taxon>
        <taxon>Unioninae</taxon>
        <taxon>Sinanodonta</taxon>
    </lineage>
</organism>
<evidence type="ECO:0008006" key="7">
    <source>
        <dbReference type="Google" id="ProtNLM"/>
    </source>
</evidence>
<comment type="caution">
    <text evidence="5">The sequence shown here is derived from an EMBL/GenBank/DDBJ whole genome shotgun (WGS) entry which is preliminary data.</text>
</comment>
<dbReference type="AlphaFoldDB" id="A0ABD3UTC1"/>
<name>A0ABD3UTC1_SINWO</name>
<keyword evidence="6" id="KW-1185">Reference proteome</keyword>